<organism evidence="2">
    <name type="scientific">Cacopsylla melanoneura</name>
    <dbReference type="NCBI Taxonomy" id="428564"/>
    <lineage>
        <taxon>Eukaryota</taxon>
        <taxon>Metazoa</taxon>
        <taxon>Ecdysozoa</taxon>
        <taxon>Arthropoda</taxon>
        <taxon>Hexapoda</taxon>
        <taxon>Insecta</taxon>
        <taxon>Pterygota</taxon>
        <taxon>Neoptera</taxon>
        <taxon>Paraneoptera</taxon>
        <taxon>Hemiptera</taxon>
        <taxon>Sternorrhyncha</taxon>
        <taxon>Psylloidea</taxon>
        <taxon>Psyllidae</taxon>
        <taxon>Psyllinae</taxon>
        <taxon>Cacopsylla</taxon>
    </lineage>
</organism>
<keyword evidence="1" id="KW-1133">Transmembrane helix</keyword>
<evidence type="ECO:0000256" key="1">
    <source>
        <dbReference type="SAM" id="Phobius"/>
    </source>
</evidence>
<reference evidence="2" key="1">
    <citation type="submission" date="2021-05" db="EMBL/GenBank/DDBJ databases">
        <authorList>
            <person name="Alioto T."/>
            <person name="Alioto T."/>
            <person name="Gomez Garrido J."/>
        </authorList>
    </citation>
    <scope>NUCLEOTIDE SEQUENCE</scope>
</reference>
<evidence type="ECO:0000313" key="2">
    <source>
        <dbReference type="EMBL" id="CAG6779495.1"/>
    </source>
</evidence>
<dbReference type="EMBL" id="HBUF01614367">
    <property type="protein sequence ID" value="CAG6779495.1"/>
    <property type="molecule type" value="Transcribed_RNA"/>
</dbReference>
<accession>A0A8D9B7E5</accession>
<sequence length="147" mass="17088">MKLFKIRTHNLQSVIMINDLNHYATYKSIKVLELLHDFFLGLPLLLFPMFSPLLGMVLFFLVLSFTTDLFLFLLFPSFRVVLSSRSFPLLEFIVFFIVPIFTSLILDIRKLIILAAISSCSFIRNCLMFRLSFSFVLHCLLGTFVSF</sequence>
<dbReference type="AlphaFoldDB" id="A0A8D9B7E5"/>
<feature type="transmembrane region" description="Helical" evidence="1">
    <location>
        <begin position="87"/>
        <end position="106"/>
    </location>
</feature>
<name>A0A8D9B7E5_9HEMI</name>
<feature type="transmembrane region" description="Helical" evidence="1">
    <location>
        <begin position="53"/>
        <end position="75"/>
    </location>
</feature>
<proteinExistence type="predicted"/>
<protein>
    <submittedName>
        <fullName evidence="2">Uncharacterized protein</fullName>
    </submittedName>
</protein>
<feature type="transmembrane region" description="Helical" evidence="1">
    <location>
        <begin position="127"/>
        <end position="145"/>
    </location>
</feature>
<keyword evidence="1" id="KW-0812">Transmembrane</keyword>
<keyword evidence="1" id="KW-0472">Membrane</keyword>